<feature type="region of interest" description="Disordered" evidence="2">
    <location>
        <begin position="430"/>
        <end position="452"/>
    </location>
</feature>
<keyword evidence="5" id="KW-1185">Reference proteome</keyword>
<feature type="non-terminal residue" evidence="4">
    <location>
        <position position="452"/>
    </location>
</feature>
<evidence type="ECO:0000256" key="1">
    <source>
        <dbReference type="ARBA" id="ARBA00010197"/>
    </source>
</evidence>
<dbReference type="GO" id="GO:0000398">
    <property type="term" value="P:mRNA splicing, via spliceosome"/>
    <property type="evidence" value="ECO:0007669"/>
    <property type="project" value="InterPro"/>
</dbReference>
<feature type="region of interest" description="Disordered" evidence="2">
    <location>
        <begin position="259"/>
        <end position="383"/>
    </location>
</feature>
<name>A0A699ZY26_HAELA</name>
<dbReference type="PANTHER" id="PTHR12096">
    <property type="entry name" value="NUCLEAR PROTEIN SKIP-RELATED"/>
    <property type="match status" value="1"/>
</dbReference>
<feature type="compositionally biased region" description="Pro residues" evidence="2">
    <location>
        <begin position="270"/>
        <end position="280"/>
    </location>
</feature>
<sequence>MNAEGHVAFDSLLAQGSNKNKIIHADHKALVPKLDRMTKEALAKPDDEEVKKTIAETQAALERVVQNKLSAANPATLPSQPGGPQYIKYTPTQQGPAYASGAGQRIIKMQDMPIDPLEPPKFRHTKVPRGPGSPPVPVMHSPPRPVTALDQANWKIPPCISNWKNAKGYTIPLDKRLASDGRGLQQTQVNDKFAGFSEALFMAEAKAREAITMRAAVQKELLMKEKAKKEAELRELAMKARLERGGGIASRVDPSYAPPAAAPMAGMPPSSLPGPPPLPSRPRVAAVSDSEDEEAAEEGEVPGGGAAGLPPPPPRGFQGEHPAGGREEVRETAAEREERRKRDEIREDRRRERERERRLESKEAHGSKKSKLTRDRDRDISEKVALGMAKVNTGEVMYDQRLFNQDQGMSSGFGADDSYSLYDKALFADRSAVGGLHRPKPVDDDEDDRGGR</sequence>
<evidence type="ECO:0000256" key="2">
    <source>
        <dbReference type="SAM" id="MobiDB-lite"/>
    </source>
</evidence>
<comment type="caution">
    <text evidence="4">The sequence shown here is derived from an EMBL/GenBank/DDBJ whole genome shotgun (WGS) entry which is preliminary data.</text>
</comment>
<feature type="compositionally biased region" description="Basic and acidic residues" evidence="2">
    <location>
        <begin position="323"/>
        <end position="382"/>
    </location>
</feature>
<evidence type="ECO:0000259" key="3">
    <source>
        <dbReference type="Pfam" id="PF02731"/>
    </source>
</evidence>
<organism evidence="4 5">
    <name type="scientific">Haematococcus lacustris</name>
    <name type="common">Green alga</name>
    <name type="synonym">Haematococcus pluvialis</name>
    <dbReference type="NCBI Taxonomy" id="44745"/>
    <lineage>
        <taxon>Eukaryota</taxon>
        <taxon>Viridiplantae</taxon>
        <taxon>Chlorophyta</taxon>
        <taxon>core chlorophytes</taxon>
        <taxon>Chlorophyceae</taxon>
        <taxon>CS clade</taxon>
        <taxon>Chlamydomonadales</taxon>
        <taxon>Haematococcaceae</taxon>
        <taxon>Haematococcus</taxon>
    </lineage>
</organism>
<feature type="domain" description="SKI-interacting protein SKIP SNW" evidence="3">
    <location>
        <begin position="85"/>
        <end position="244"/>
    </location>
</feature>
<accession>A0A699ZY26</accession>
<dbReference type="InterPro" id="IPR004015">
    <property type="entry name" value="SKI-int_prot_SKIP_SNW-dom"/>
</dbReference>
<evidence type="ECO:0000313" key="4">
    <source>
        <dbReference type="EMBL" id="GFH26905.1"/>
    </source>
</evidence>
<comment type="similarity">
    <text evidence="1">Belongs to the SNW family.</text>
</comment>
<dbReference type="Proteomes" id="UP000485058">
    <property type="component" value="Unassembled WGS sequence"/>
</dbReference>
<evidence type="ECO:0000313" key="5">
    <source>
        <dbReference type="Proteomes" id="UP000485058"/>
    </source>
</evidence>
<protein>
    <submittedName>
        <fullName evidence="4">SKIP_SNW domain-containing protein</fullName>
    </submittedName>
</protein>
<dbReference type="EMBL" id="BLLF01003283">
    <property type="protein sequence ID" value="GFH26905.1"/>
    <property type="molecule type" value="Genomic_DNA"/>
</dbReference>
<feature type="compositionally biased region" description="Acidic residues" evidence="2">
    <location>
        <begin position="289"/>
        <end position="300"/>
    </location>
</feature>
<gene>
    <name evidence="4" type="ORF">HaLaN_25136</name>
</gene>
<dbReference type="GO" id="GO:0005681">
    <property type="term" value="C:spliceosomal complex"/>
    <property type="evidence" value="ECO:0007669"/>
    <property type="project" value="InterPro"/>
</dbReference>
<dbReference type="Pfam" id="PF02731">
    <property type="entry name" value="SKIP_SNW"/>
    <property type="match status" value="1"/>
</dbReference>
<dbReference type="AlphaFoldDB" id="A0A699ZY26"/>
<proteinExistence type="inferred from homology"/>
<dbReference type="InterPro" id="IPR017862">
    <property type="entry name" value="SKI-int_prot_SKIP"/>
</dbReference>
<feature type="compositionally biased region" description="Acidic residues" evidence="2">
    <location>
        <begin position="443"/>
        <end position="452"/>
    </location>
</feature>
<reference evidence="4 5" key="1">
    <citation type="submission" date="2020-02" db="EMBL/GenBank/DDBJ databases">
        <title>Draft genome sequence of Haematococcus lacustris strain NIES-144.</title>
        <authorList>
            <person name="Morimoto D."/>
            <person name="Nakagawa S."/>
            <person name="Yoshida T."/>
            <person name="Sawayama S."/>
        </authorList>
    </citation>
    <scope>NUCLEOTIDE SEQUENCE [LARGE SCALE GENOMIC DNA]</scope>
    <source>
        <strain evidence="4 5">NIES-144</strain>
    </source>
</reference>